<feature type="compositionally biased region" description="Polar residues" evidence="1">
    <location>
        <begin position="59"/>
        <end position="94"/>
    </location>
</feature>
<feature type="region of interest" description="Disordered" evidence="1">
    <location>
        <begin position="385"/>
        <end position="435"/>
    </location>
</feature>
<reference evidence="2 3" key="1">
    <citation type="submission" date="2020-02" db="EMBL/GenBank/DDBJ databases">
        <authorList>
            <person name="Ferguson B K."/>
        </authorList>
    </citation>
    <scope>NUCLEOTIDE SEQUENCE [LARGE SCALE GENOMIC DNA]</scope>
</reference>
<feature type="compositionally biased region" description="Polar residues" evidence="1">
    <location>
        <begin position="42"/>
        <end position="52"/>
    </location>
</feature>
<feature type="compositionally biased region" description="Basic and acidic residues" evidence="1">
    <location>
        <begin position="399"/>
        <end position="411"/>
    </location>
</feature>
<evidence type="ECO:0000313" key="3">
    <source>
        <dbReference type="Proteomes" id="UP000479190"/>
    </source>
</evidence>
<proteinExistence type="predicted"/>
<gene>
    <name evidence="2" type="ORF">TBRA_LOCUS396</name>
</gene>
<organism evidence="2 3">
    <name type="scientific">Trichogramma brassicae</name>
    <dbReference type="NCBI Taxonomy" id="86971"/>
    <lineage>
        <taxon>Eukaryota</taxon>
        <taxon>Metazoa</taxon>
        <taxon>Ecdysozoa</taxon>
        <taxon>Arthropoda</taxon>
        <taxon>Hexapoda</taxon>
        <taxon>Insecta</taxon>
        <taxon>Pterygota</taxon>
        <taxon>Neoptera</taxon>
        <taxon>Endopterygota</taxon>
        <taxon>Hymenoptera</taxon>
        <taxon>Apocrita</taxon>
        <taxon>Proctotrupomorpha</taxon>
        <taxon>Chalcidoidea</taxon>
        <taxon>Trichogrammatidae</taxon>
        <taxon>Trichogramma</taxon>
    </lineage>
</organism>
<feature type="region of interest" description="Disordered" evidence="1">
    <location>
        <begin position="297"/>
        <end position="350"/>
    </location>
</feature>
<feature type="compositionally biased region" description="Low complexity" evidence="1">
    <location>
        <begin position="103"/>
        <end position="125"/>
    </location>
</feature>
<dbReference type="AlphaFoldDB" id="A0A6H5HSG3"/>
<sequence>MTNANVSHLSESPRRTLQPRAAAMQQPRLQTTSRARRATSVPAESQSSQRQQLLPKRTLQPTQESAEGRRSTTLTATQRAAPSTARQQRSTSPTALARRRGSTRNNANSSASASTSRKSVSSPPAVRTTRAERLRWTQDNAPPRRSSPQQHQAGPSRIRSPATTYAEATRGQTSPRASVTGEDIDISRASPTVTATGSMAAKTSIAATLTTTTTTTTVSVCSGSIASAVSRPTTSMACQRPEEVQVLLPSQTPALSARWNKYHLQAAILQHRQLQRQQHHQRTRLQQHHQLMQLTKRTGESLEGPGEEARRQLHPLPSKNVEPPERPKRHLRRDNGRRGGRTVASRGPTVEQTALTDLACLATDAQQLEHTATLAAEYLSRFTERRARGPAGGGRRNRRANDARGRQRNGDDPAAGAGNDVGPITREGWAAAAAS</sequence>
<protein>
    <submittedName>
        <fullName evidence="2">Uncharacterized protein</fullName>
    </submittedName>
</protein>
<dbReference type="Proteomes" id="UP000479190">
    <property type="component" value="Unassembled WGS sequence"/>
</dbReference>
<accession>A0A6H5HSG3</accession>
<name>A0A6H5HSG3_9HYME</name>
<evidence type="ECO:0000313" key="2">
    <source>
        <dbReference type="EMBL" id="CAB0028184.1"/>
    </source>
</evidence>
<evidence type="ECO:0000256" key="1">
    <source>
        <dbReference type="SAM" id="MobiDB-lite"/>
    </source>
</evidence>
<feature type="region of interest" description="Disordered" evidence="1">
    <location>
        <begin position="1"/>
        <end position="199"/>
    </location>
</feature>
<feature type="compositionally biased region" description="Polar residues" evidence="1">
    <location>
        <begin position="1"/>
        <end position="10"/>
    </location>
</feature>
<dbReference type="EMBL" id="CADCXV010000091">
    <property type="protein sequence ID" value="CAB0028184.1"/>
    <property type="molecule type" value="Genomic_DNA"/>
</dbReference>
<keyword evidence="3" id="KW-1185">Reference proteome</keyword>